<evidence type="ECO:0000256" key="1">
    <source>
        <dbReference type="ARBA" id="ARBA00023015"/>
    </source>
</evidence>
<dbReference type="PANTHER" id="PTHR30055:SF225">
    <property type="entry name" value="TRANSCRIPTIONAL REGULATORY PROTEIN-RELATED"/>
    <property type="match status" value="1"/>
</dbReference>
<protein>
    <submittedName>
        <fullName evidence="6">TetR/AcrR family transcriptional regulator</fullName>
    </submittedName>
</protein>
<accession>A0ABW2I2B9</accession>
<sequence length="202" mass="21921">MAEQTTVTAAGRSRKLDGEREQAILRAAFELLGETGYQGLRVDAVAARAQASKATLYRHWPTKAGLVVDAVQCCKVQDPPPRDTGSLRGDLVSWFGQIGAAVTGVEGPLLAGLFMAMHTDPDLAAELRAMRESKVPFAEAICARAAERGEIRPGYDARLIDEIVPAVLFMHCFAFGRPLDDAFIAHIVDDIILPLLTREPRP</sequence>
<dbReference type="InterPro" id="IPR050109">
    <property type="entry name" value="HTH-type_TetR-like_transc_reg"/>
</dbReference>
<evidence type="ECO:0000256" key="3">
    <source>
        <dbReference type="ARBA" id="ARBA00023163"/>
    </source>
</evidence>
<dbReference type="InterPro" id="IPR001647">
    <property type="entry name" value="HTH_TetR"/>
</dbReference>
<reference evidence="7" key="1">
    <citation type="journal article" date="2019" name="Int. J. Syst. Evol. Microbiol.">
        <title>The Global Catalogue of Microorganisms (GCM) 10K type strain sequencing project: providing services to taxonomists for standard genome sequencing and annotation.</title>
        <authorList>
            <consortium name="The Broad Institute Genomics Platform"/>
            <consortium name="The Broad Institute Genome Sequencing Center for Infectious Disease"/>
            <person name="Wu L."/>
            <person name="Ma J."/>
        </authorList>
    </citation>
    <scope>NUCLEOTIDE SEQUENCE [LARGE SCALE GENOMIC DNA]</scope>
    <source>
        <strain evidence="7">XZYJT-10</strain>
    </source>
</reference>
<keyword evidence="1" id="KW-0805">Transcription regulation</keyword>
<keyword evidence="2 4" id="KW-0238">DNA-binding</keyword>
<name>A0ABW2I2B9_9ACTN</name>
<feature type="domain" description="HTH tetR-type" evidence="5">
    <location>
        <begin position="18"/>
        <end position="78"/>
    </location>
</feature>
<comment type="caution">
    <text evidence="6">The sequence shown here is derived from an EMBL/GenBank/DDBJ whole genome shotgun (WGS) entry which is preliminary data.</text>
</comment>
<organism evidence="6 7">
    <name type="scientific">Paractinoplanes rhizophilus</name>
    <dbReference type="NCBI Taxonomy" id="1416877"/>
    <lineage>
        <taxon>Bacteria</taxon>
        <taxon>Bacillati</taxon>
        <taxon>Actinomycetota</taxon>
        <taxon>Actinomycetes</taxon>
        <taxon>Micromonosporales</taxon>
        <taxon>Micromonosporaceae</taxon>
        <taxon>Paractinoplanes</taxon>
    </lineage>
</organism>
<dbReference type="Pfam" id="PF16859">
    <property type="entry name" value="TetR_C_11"/>
    <property type="match status" value="1"/>
</dbReference>
<proteinExistence type="predicted"/>
<evidence type="ECO:0000256" key="4">
    <source>
        <dbReference type="PROSITE-ProRule" id="PRU00335"/>
    </source>
</evidence>
<evidence type="ECO:0000313" key="7">
    <source>
        <dbReference type="Proteomes" id="UP001596548"/>
    </source>
</evidence>
<dbReference type="Proteomes" id="UP001596548">
    <property type="component" value="Unassembled WGS sequence"/>
</dbReference>
<gene>
    <name evidence="6" type="ORF">ACFQS1_34105</name>
</gene>
<dbReference type="SUPFAM" id="SSF46689">
    <property type="entry name" value="Homeodomain-like"/>
    <property type="match status" value="1"/>
</dbReference>
<dbReference type="PROSITE" id="PS50977">
    <property type="entry name" value="HTH_TETR_2"/>
    <property type="match status" value="1"/>
</dbReference>
<dbReference type="InterPro" id="IPR036271">
    <property type="entry name" value="Tet_transcr_reg_TetR-rel_C_sf"/>
</dbReference>
<evidence type="ECO:0000313" key="6">
    <source>
        <dbReference type="EMBL" id="MFC7279027.1"/>
    </source>
</evidence>
<evidence type="ECO:0000259" key="5">
    <source>
        <dbReference type="PROSITE" id="PS50977"/>
    </source>
</evidence>
<dbReference type="SUPFAM" id="SSF48498">
    <property type="entry name" value="Tetracyclin repressor-like, C-terminal domain"/>
    <property type="match status" value="1"/>
</dbReference>
<dbReference type="InterPro" id="IPR011075">
    <property type="entry name" value="TetR_C"/>
</dbReference>
<dbReference type="Pfam" id="PF00440">
    <property type="entry name" value="TetR_N"/>
    <property type="match status" value="1"/>
</dbReference>
<dbReference type="RefSeq" id="WP_378976140.1">
    <property type="nucleotide sequence ID" value="NZ_JBHTBJ010000042.1"/>
</dbReference>
<dbReference type="EMBL" id="JBHTBJ010000042">
    <property type="protein sequence ID" value="MFC7279027.1"/>
    <property type="molecule type" value="Genomic_DNA"/>
</dbReference>
<dbReference type="Gene3D" id="1.10.10.60">
    <property type="entry name" value="Homeodomain-like"/>
    <property type="match status" value="1"/>
</dbReference>
<keyword evidence="3" id="KW-0804">Transcription</keyword>
<dbReference type="PANTHER" id="PTHR30055">
    <property type="entry name" value="HTH-TYPE TRANSCRIPTIONAL REGULATOR RUTR"/>
    <property type="match status" value="1"/>
</dbReference>
<feature type="DNA-binding region" description="H-T-H motif" evidence="4">
    <location>
        <begin position="41"/>
        <end position="60"/>
    </location>
</feature>
<dbReference type="InterPro" id="IPR009057">
    <property type="entry name" value="Homeodomain-like_sf"/>
</dbReference>
<dbReference type="Gene3D" id="1.10.357.10">
    <property type="entry name" value="Tetracycline Repressor, domain 2"/>
    <property type="match status" value="1"/>
</dbReference>
<dbReference type="PRINTS" id="PR00455">
    <property type="entry name" value="HTHTETR"/>
</dbReference>
<evidence type="ECO:0000256" key="2">
    <source>
        <dbReference type="ARBA" id="ARBA00023125"/>
    </source>
</evidence>
<keyword evidence="7" id="KW-1185">Reference proteome</keyword>